<organism evidence="2 3">
    <name type="scientific">Janthinobacterium agaricidamnosum</name>
    <dbReference type="NCBI Taxonomy" id="55508"/>
    <lineage>
        <taxon>Bacteria</taxon>
        <taxon>Pseudomonadati</taxon>
        <taxon>Pseudomonadota</taxon>
        <taxon>Betaproteobacteria</taxon>
        <taxon>Burkholderiales</taxon>
        <taxon>Oxalobacteraceae</taxon>
        <taxon>Janthinobacterium</taxon>
    </lineage>
</organism>
<dbReference type="NCBIfam" id="TIGR01764">
    <property type="entry name" value="excise"/>
    <property type="match status" value="1"/>
</dbReference>
<dbReference type="AlphaFoldDB" id="A0A3G2EFV5"/>
<evidence type="ECO:0000313" key="2">
    <source>
        <dbReference type="EMBL" id="AYM79138.1"/>
    </source>
</evidence>
<dbReference type="EMBL" id="CP033019">
    <property type="protein sequence ID" value="AYM79138.1"/>
    <property type="molecule type" value="Genomic_DNA"/>
</dbReference>
<dbReference type="GO" id="GO:0003677">
    <property type="term" value="F:DNA binding"/>
    <property type="evidence" value="ECO:0007669"/>
    <property type="project" value="InterPro"/>
</dbReference>
<feature type="domain" description="Helix-turn-helix" evidence="1">
    <location>
        <begin position="92"/>
        <end position="139"/>
    </location>
</feature>
<gene>
    <name evidence="2" type="ORF">D9M09_27640</name>
</gene>
<dbReference type="InterPro" id="IPR041657">
    <property type="entry name" value="HTH_17"/>
</dbReference>
<protein>
    <submittedName>
        <fullName evidence="2">Helix-turn-helix domain-containing protein</fullName>
    </submittedName>
</protein>
<sequence length="161" mass="18113">MESREDAMSNVLDRLDNKEDLELAKAAQRCLVSALDHSRAVQIAVLEEGAQDLGDAPLLRLPPNVLRLFADVLGTLAQGKAVTVMPKEHDVTTQEAAMYLNMSRAYLVRLLEAGKIPHHKVGTHRRLRFEDVVQYKDERKRRSQQALQALADQAQELELGY</sequence>
<reference evidence="2 3" key="1">
    <citation type="submission" date="2018-10" db="EMBL/GenBank/DDBJ databases">
        <title>Effects of UV and annual dynamics of microbial communities in freshwater RAS systems.</title>
        <authorList>
            <person name="Bekkelund A.K."/>
            <person name="Hansen B.R."/>
            <person name="Stokken H."/>
            <person name="Eriksen B.F."/>
            <person name="Kashulin N.A."/>
        </authorList>
    </citation>
    <scope>NUCLEOTIDE SEQUENCE [LARGE SCALE GENOMIC DNA]</scope>
    <source>
        <strain evidence="2 3">BHSEK</strain>
    </source>
</reference>
<dbReference type="InterPro" id="IPR010093">
    <property type="entry name" value="SinI_DNA-bd"/>
</dbReference>
<name>A0A3G2EFV5_9BURK</name>
<proteinExistence type="predicted"/>
<accession>A0A3G2EFV5</accession>
<dbReference type="Proteomes" id="UP000279594">
    <property type="component" value="Chromosome"/>
</dbReference>
<keyword evidence="3" id="KW-1185">Reference proteome</keyword>
<evidence type="ECO:0000313" key="3">
    <source>
        <dbReference type="Proteomes" id="UP000279594"/>
    </source>
</evidence>
<evidence type="ECO:0000259" key="1">
    <source>
        <dbReference type="Pfam" id="PF12728"/>
    </source>
</evidence>
<dbReference type="Pfam" id="PF12728">
    <property type="entry name" value="HTH_17"/>
    <property type="match status" value="1"/>
</dbReference>